<evidence type="ECO:0000313" key="1">
    <source>
        <dbReference type="EMBL" id="KAK3367205.1"/>
    </source>
</evidence>
<keyword evidence="2" id="KW-1185">Reference proteome</keyword>
<dbReference type="Proteomes" id="UP001287356">
    <property type="component" value="Unassembled WGS sequence"/>
</dbReference>
<dbReference type="AlphaFoldDB" id="A0AAE0K040"/>
<comment type="caution">
    <text evidence="1">The sequence shown here is derived from an EMBL/GenBank/DDBJ whole genome shotgun (WGS) entry which is preliminary data.</text>
</comment>
<gene>
    <name evidence="1" type="ORF">B0T24DRAFT_581771</name>
</gene>
<dbReference type="SUPFAM" id="SSF54928">
    <property type="entry name" value="RNA-binding domain, RBD"/>
    <property type="match status" value="1"/>
</dbReference>
<sequence>MATFWRPGIQQARVDQCPAPSARAAFSAHATAGYVAAQAARVAAGARAAEITSAGSTSNVLAATRASPSQVFPAGPVTATPCAGPVLPVRQFQPMHMVTEWHRPQPRPHLTEAEVKHRIEIGCSPNYHGDPDLRANRSANIPDEDNCSFWITNLPPDVTYTEFLSHIREIGRVFALSMTPSNATTGHETSAAKLVFFELRAAQLFWNRFPKYYSDGLVIRGYRAIIRRNRTKFAEITTLRDATRVVTVSGPASIVNLSTLTKYFQARFYYETDDVINIVEGQTFSVIEYRFSSYRAQAESAYRSITTDANMIANGVKIKYSWDPCDIPKENQFVEQFVQQIEDGVAMGGSESGAVTNPWGLIPSQAEGTDIGGSGAAMNPWR</sequence>
<dbReference type="GO" id="GO:0003676">
    <property type="term" value="F:nucleic acid binding"/>
    <property type="evidence" value="ECO:0007669"/>
    <property type="project" value="InterPro"/>
</dbReference>
<evidence type="ECO:0008006" key="3">
    <source>
        <dbReference type="Google" id="ProtNLM"/>
    </source>
</evidence>
<name>A0AAE0K040_9PEZI</name>
<proteinExistence type="predicted"/>
<organism evidence="1 2">
    <name type="scientific">Lasiosphaeria ovina</name>
    <dbReference type="NCBI Taxonomy" id="92902"/>
    <lineage>
        <taxon>Eukaryota</taxon>
        <taxon>Fungi</taxon>
        <taxon>Dikarya</taxon>
        <taxon>Ascomycota</taxon>
        <taxon>Pezizomycotina</taxon>
        <taxon>Sordariomycetes</taxon>
        <taxon>Sordariomycetidae</taxon>
        <taxon>Sordariales</taxon>
        <taxon>Lasiosphaeriaceae</taxon>
        <taxon>Lasiosphaeria</taxon>
    </lineage>
</organism>
<reference evidence="1" key="2">
    <citation type="submission" date="2023-06" db="EMBL/GenBank/DDBJ databases">
        <authorList>
            <consortium name="Lawrence Berkeley National Laboratory"/>
            <person name="Haridas S."/>
            <person name="Hensen N."/>
            <person name="Bonometti L."/>
            <person name="Westerberg I."/>
            <person name="Brannstrom I.O."/>
            <person name="Guillou S."/>
            <person name="Cros-Aarteil S."/>
            <person name="Calhoun S."/>
            <person name="Kuo A."/>
            <person name="Mondo S."/>
            <person name="Pangilinan J."/>
            <person name="Riley R."/>
            <person name="Labutti K."/>
            <person name="Andreopoulos B."/>
            <person name="Lipzen A."/>
            <person name="Chen C."/>
            <person name="Yanf M."/>
            <person name="Daum C."/>
            <person name="Ng V."/>
            <person name="Clum A."/>
            <person name="Steindorff A."/>
            <person name="Ohm R."/>
            <person name="Martin F."/>
            <person name="Silar P."/>
            <person name="Natvig D."/>
            <person name="Lalanne C."/>
            <person name="Gautier V."/>
            <person name="Ament-Velasquez S.L."/>
            <person name="Kruys A."/>
            <person name="Hutchinson M.I."/>
            <person name="Powell A.J."/>
            <person name="Barry K."/>
            <person name="Miller A.N."/>
            <person name="Grigoriev I.V."/>
            <person name="Debuchy R."/>
            <person name="Gladieux P."/>
            <person name="Thoren M.H."/>
            <person name="Johannesson H."/>
        </authorList>
    </citation>
    <scope>NUCLEOTIDE SEQUENCE</scope>
    <source>
        <strain evidence="1">CBS 958.72</strain>
    </source>
</reference>
<reference evidence="1" key="1">
    <citation type="journal article" date="2023" name="Mol. Phylogenet. Evol.">
        <title>Genome-scale phylogeny and comparative genomics of the fungal order Sordariales.</title>
        <authorList>
            <person name="Hensen N."/>
            <person name="Bonometti L."/>
            <person name="Westerberg I."/>
            <person name="Brannstrom I.O."/>
            <person name="Guillou S."/>
            <person name="Cros-Aarteil S."/>
            <person name="Calhoun S."/>
            <person name="Haridas S."/>
            <person name="Kuo A."/>
            <person name="Mondo S."/>
            <person name="Pangilinan J."/>
            <person name="Riley R."/>
            <person name="LaButti K."/>
            <person name="Andreopoulos B."/>
            <person name="Lipzen A."/>
            <person name="Chen C."/>
            <person name="Yan M."/>
            <person name="Daum C."/>
            <person name="Ng V."/>
            <person name="Clum A."/>
            <person name="Steindorff A."/>
            <person name="Ohm R.A."/>
            <person name="Martin F."/>
            <person name="Silar P."/>
            <person name="Natvig D.O."/>
            <person name="Lalanne C."/>
            <person name="Gautier V."/>
            <person name="Ament-Velasquez S.L."/>
            <person name="Kruys A."/>
            <person name="Hutchinson M.I."/>
            <person name="Powell A.J."/>
            <person name="Barry K."/>
            <person name="Miller A.N."/>
            <person name="Grigoriev I.V."/>
            <person name="Debuchy R."/>
            <person name="Gladieux P."/>
            <person name="Hiltunen Thoren M."/>
            <person name="Johannesson H."/>
        </authorList>
    </citation>
    <scope>NUCLEOTIDE SEQUENCE</scope>
    <source>
        <strain evidence="1">CBS 958.72</strain>
    </source>
</reference>
<protein>
    <recommendedName>
        <fullName evidence="3">RRM domain-containing protein</fullName>
    </recommendedName>
</protein>
<dbReference type="InterPro" id="IPR035979">
    <property type="entry name" value="RBD_domain_sf"/>
</dbReference>
<evidence type="ECO:0000313" key="2">
    <source>
        <dbReference type="Proteomes" id="UP001287356"/>
    </source>
</evidence>
<dbReference type="EMBL" id="JAULSN010000007">
    <property type="protein sequence ID" value="KAK3367205.1"/>
    <property type="molecule type" value="Genomic_DNA"/>
</dbReference>
<accession>A0AAE0K040</accession>